<dbReference type="InterPro" id="IPR036439">
    <property type="entry name" value="Dockerin_dom_sf"/>
</dbReference>
<dbReference type="InterPro" id="IPR018247">
    <property type="entry name" value="EF_Hand_1_Ca_BS"/>
</dbReference>
<keyword evidence="3" id="KW-1185">Reference proteome</keyword>
<dbReference type="InterPro" id="IPR016134">
    <property type="entry name" value="Dockerin_dom"/>
</dbReference>
<dbReference type="InterPro" id="IPR008965">
    <property type="entry name" value="CBM2/CBM3_carb-bd_dom_sf"/>
</dbReference>
<reference evidence="2 3" key="1">
    <citation type="journal article" date="2024" name="Int. J. Syst. Evol. Microbiol.">
        <title>Paenibacillus hexagrammi sp. nov., a novel bacterium isolated from the gut content of Hexagrammos agrammus.</title>
        <authorList>
            <person name="Jung H.K."/>
            <person name="Kim D.G."/>
            <person name="Zin H."/>
            <person name="Park J."/>
            <person name="Jung H."/>
            <person name="Kim Y.O."/>
            <person name="Kong H.J."/>
            <person name="Kim J.W."/>
            <person name="Kim Y.S."/>
        </authorList>
    </citation>
    <scope>NUCLEOTIDE SEQUENCE [LARGE SCALE GENOMIC DNA]</scope>
    <source>
        <strain evidence="2 3">YPD9-1</strain>
    </source>
</reference>
<protein>
    <submittedName>
        <fullName evidence="2">Cohesin domain-containing protein</fullName>
    </submittedName>
</protein>
<dbReference type="Gene3D" id="1.10.1330.10">
    <property type="entry name" value="Dockerin domain"/>
    <property type="match status" value="1"/>
</dbReference>
<dbReference type="SUPFAM" id="SSF49384">
    <property type="entry name" value="Carbohydrate-binding domain"/>
    <property type="match status" value="1"/>
</dbReference>
<dbReference type="InterPro" id="IPR008979">
    <property type="entry name" value="Galactose-bd-like_sf"/>
</dbReference>
<evidence type="ECO:0000259" key="1">
    <source>
        <dbReference type="PROSITE" id="PS51766"/>
    </source>
</evidence>
<dbReference type="InterPro" id="IPR002105">
    <property type="entry name" value="Dockerin_1_rpt"/>
</dbReference>
<dbReference type="Proteomes" id="UP001649230">
    <property type="component" value="Chromosome"/>
</dbReference>
<dbReference type="Pfam" id="PF00963">
    <property type="entry name" value="Cohesin"/>
    <property type="match status" value="1"/>
</dbReference>
<feature type="domain" description="Dockerin" evidence="1">
    <location>
        <begin position="342"/>
        <end position="404"/>
    </location>
</feature>
<dbReference type="Gene3D" id="2.60.40.680">
    <property type="match status" value="1"/>
</dbReference>
<proteinExistence type="predicted"/>
<organism evidence="2 3">
    <name type="scientific">Paenibacillus hexagrammi</name>
    <dbReference type="NCBI Taxonomy" id="2908839"/>
    <lineage>
        <taxon>Bacteria</taxon>
        <taxon>Bacillati</taxon>
        <taxon>Bacillota</taxon>
        <taxon>Bacilli</taxon>
        <taxon>Bacillales</taxon>
        <taxon>Paenibacillaceae</taxon>
        <taxon>Paenibacillus</taxon>
    </lineage>
</organism>
<dbReference type="CDD" id="cd08547">
    <property type="entry name" value="Type_II_cohesin"/>
    <property type="match status" value="1"/>
</dbReference>
<evidence type="ECO:0000313" key="3">
    <source>
        <dbReference type="Proteomes" id="UP001649230"/>
    </source>
</evidence>
<dbReference type="Gene3D" id="2.60.120.260">
    <property type="entry name" value="Galactose-binding domain-like"/>
    <property type="match status" value="1"/>
</dbReference>
<gene>
    <name evidence="2" type="ORF">L0M14_16755</name>
</gene>
<dbReference type="PROSITE" id="PS51766">
    <property type="entry name" value="DOCKERIN"/>
    <property type="match status" value="1"/>
</dbReference>
<dbReference type="EMBL" id="CP090978">
    <property type="protein sequence ID" value="UJF31470.1"/>
    <property type="molecule type" value="Genomic_DNA"/>
</dbReference>
<dbReference type="Gene3D" id="2.60.40.1080">
    <property type="match status" value="1"/>
</dbReference>
<dbReference type="RefSeq" id="WP_235117816.1">
    <property type="nucleotide sequence ID" value="NZ_CP090978.1"/>
</dbReference>
<dbReference type="InterPro" id="IPR002102">
    <property type="entry name" value="Cohesin_dom"/>
</dbReference>
<dbReference type="SUPFAM" id="SSF63446">
    <property type="entry name" value="Type I dockerin domain"/>
    <property type="match status" value="1"/>
</dbReference>
<dbReference type="CDD" id="cd14254">
    <property type="entry name" value="Dockerin_II"/>
    <property type="match status" value="1"/>
</dbReference>
<evidence type="ECO:0000313" key="2">
    <source>
        <dbReference type="EMBL" id="UJF31470.1"/>
    </source>
</evidence>
<name>A0ABY3SDA9_9BACL</name>
<sequence>MQAVVSPANASSSFVWSVTDSAGAETDLASITADGKLTAKGKNGTVKVTAATNDGSGIKGEVTVIIRGQLASITGDPYGQSPSWSAGSEFDKAFDGDTNTYYDYANANGGYTGIDLGDGNAGAVKQIRFYPRSGYTGRMVGGQFQGSNTSPTDGFVTFYTVTEEPALQWNAVPVTDPTAYRYLRYLSPNGSYGSVAEIEFYSTPSATLTWSGPTSVTSNQSFEVTLSLNTVTNNVYAQDMTLNYDPQKVEFISAEAIKPGLSIIDKSAASGQVRFLTADLQPDQVGNDSLDLIKVHFKAKEVHESQTEMISLNDIIFANGNGVETSIGSPDPWNFAIEFVDTTGVPGDVNGDSTVHIGDLAIVASHYGLTSADPDWNEFKSGDMNHDGKIDIEDLTAIARLIIG</sequence>
<accession>A0ABY3SDA9</accession>
<dbReference type="Pfam" id="PF00404">
    <property type="entry name" value="Dockerin_1"/>
    <property type="match status" value="1"/>
</dbReference>
<dbReference type="SUPFAM" id="SSF49785">
    <property type="entry name" value="Galactose-binding domain-like"/>
    <property type="match status" value="1"/>
</dbReference>
<dbReference type="PROSITE" id="PS00018">
    <property type="entry name" value="EF_HAND_1"/>
    <property type="match status" value="1"/>
</dbReference>